<gene>
    <name evidence="3" type="ORF">HW450_01215</name>
</gene>
<feature type="domain" description="CBS" evidence="2">
    <location>
        <begin position="102"/>
        <end position="159"/>
    </location>
</feature>
<keyword evidence="1" id="KW-0129">CBS domain</keyword>
<keyword evidence="4" id="KW-1185">Reference proteome</keyword>
<evidence type="ECO:0000256" key="1">
    <source>
        <dbReference type="PROSITE-ProRule" id="PRU00703"/>
    </source>
</evidence>
<sequence length="242" mass="26886">MTTSPATAFLAAFNAIESHLRNALNARNSDSFSWMVRQAAQRRIMTERQSRTLLDYAELRNAIDHGEFDDGQPIADPREQTITTIEAIRDSLLHPPSALTVLGPLPVRTVGPEDTIADVLELVRTTQFTQFPVYQGRRFHGLLSARTLTRWVANDYTDNGTLDAMTVTDVLRYASNSEAVEFLPRNVSATTALLTLLSPGSIQFALITENGHQHETPLRVIGRSDLPTLHAATEPVRAVRKR</sequence>
<reference evidence="3 4" key="1">
    <citation type="submission" date="2020-07" db="EMBL/GenBank/DDBJ databases">
        <title>non toxigenic Corynebacterium sp. nov from a clinical source.</title>
        <authorList>
            <person name="Bernier A.-M."/>
            <person name="Bernard K."/>
        </authorList>
    </citation>
    <scope>NUCLEOTIDE SEQUENCE [LARGE SCALE GENOMIC DNA]</scope>
    <source>
        <strain evidence="4">NML 93-0612</strain>
    </source>
</reference>
<organism evidence="3 4">
    <name type="scientific">Corynebacterium hindlerae</name>
    <dbReference type="NCBI Taxonomy" id="699041"/>
    <lineage>
        <taxon>Bacteria</taxon>
        <taxon>Bacillati</taxon>
        <taxon>Actinomycetota</taxon>
        <taxon>Actinomycetes</taxon>
        <taxon>Mycobacteriales</taxon>
        <taxon>Corynebacteriaceae</taxon>
        <taxon>Corynebacterium</taxon>
    </lineage>
</organism>
<evidence type="ECO:0000313" key="4">
    <source>
        <dbReference type="Proteomes" id="UP000515570"/>
    </source>
</evidence>
<dbReference type="RefSeq" id="WP_182386235.1">
    <property type="nucleotide sequence ID" value="NZ_CP059833.1"/>
</dbReference>
<dbReference type="InterPro" id="IPR046342">
    <property type="entry name" value="CBS_dom_sf"/>
</dbReference>
<evidence type="ECO:0000313" key="3">
    <source>
        <dbReference type="EMBL" id="QMV85413.1"/>
    </source>
</evidence>
<accession>A0A7G5FFM2</accession>
<evidence type="ECO:0000259" key="2">
    <source>
        <dbReference type="PROSITE" id="PS51371"/>
    </source>
</evidence>
<protein>
    <submittedName>
        <fullName evidence="3">CBS domain-containing protein</fullName>
    </submittedName>
</protein>
<dbReference type="Gene3D" id="3.10.580.10">
    <property type="entry name" value="CBS-domain"/>
    <property type="match status" value="1"/>
</dbReference>
<dbReference type="EMBL" id="CP059833">
    <property type="protein sequence ID" value="QMV85413.1"/>
    <property type="molecule type" value="Genomic_DNA"/>
</dbReference>
<dbReference type="Proteomes" id="UP000515570">
    <property type="component" value="Chromosome"/>
</dbReference>
<dbReference type="AlphaFoldDB" id="A0A7G5FFM2"/>
<dbReference type="InterPro" id="IPR000644">
    <property type="entry name" value="CBS_dom"/>
</dbReference>
<dbReference type="SUPFAM" id="SSF54631">
    <property type="entry name" value="CBS-domain pair"/>
    <property type="match status" value="1"/>
</dbReference>
<dbReference type="PROSITE" id="PS51371">
    <property type="entry name" value="CBS"/>
    <property type="match status" value="1"/>
</dbReference>
<name>A0A7G5FFM2_9CORY</name>
<dbReference type="Pfam" id="PF00571">
    <property type="entry name" value="CBS"/>
    <property type="match status" value="1"/>
</dbReference>
<proteinExistence type="predicted"/>